<dbReference type="SUPFAM" id="SSF53474">
    <property type="entry name" value="alpha/beta-Hydrolases"/>
    <property type="match status" value="1"/>
</dbReference>
<dbReference type="InterPro" id="IPR000073">
    <property type="entry name" value="AB_hydrolase_1"/>
</dbReference>
<comment type="caution">
    <text evidence="2">The sequence shown here is derived from an EMBL/GenBank/DDBJ whole genome shotgun (WGS) entry which is preliminary data.</text>
</comment>
<dbReference type="PRINTS" id="PR00111">
    <property type="entry name" value="ABHYDROLASE"/>
</dbReference>
<dbReference type="EMBL" id="JAKREW010000003">
    <property type="protein sequence ID" value="MCG7504514.1"/>
    <property type="molecule type" value="Genomic_DNA"/>
</dbReference>
<gene>
    <name evidence="2" type="ORF">L4923_05710</name>
</gene>
<evidence type="ECO:0000259" key="1">
    <source>
        <dbReference type="Pfam" id="PF00561"/>
    </source>
</evidence>
<evidence type="ECO:0000313" key="2">
    <source>
        <dbReference type="EMBL" id="MCG7504514.1"/>
    </source>
</evidence>
<dbReference type="Gene3D" id="3.40.50.1820">
    <property type="entry name" value="alpha/beta hydrolase"/>
    <property type="match status" value="1"/>
</dbReference>
<organism evidence="2 3">
    <name type="scientific">Mesorhizobium retamae</name>
    <dbReference type="NCBI Taxonomy" id="2912854"/>
    <lineage>
        <taxon>Bacteria</taxon>
        <taxon>Pseudomonadati</taxon>
        <taxon>Pseudomonadota</taxon>
        <taxon>Alphaproteobacteria</taxon>
        <taxon>Hyphomicrobiales</taxon>
        <taxon>Phyllobacteriaceae</taxon>
        <taxon>Mesorhizobium</taxon>
    </lineage>
</organism>
<dbReference type="Pfam" id="PF00561">
    <property type="entry name" value="Abhydrolase_1"/>
    <property type="match status" value="1"/>
</dbReference>
<evidence type="ECO:0000313" key="3">
    <source>
        <dbReference type="Proteomes" id="UP001201701"/>
    </source>
</evidence>
<dbReference type="PANTHER" id="PTHR43433">
    <property type="entry name" value="HYDROLASE, ALPHA/BETA FOLD FAMILY PROTEIN"/>
    <property type="match status" value="1"/>
</dbReference>
<dbReference type="PANTHER" id="PTHR43433:SF5">
    <property type="entry name" value="AB HYDROLASE-1 DOMAIN-CONTAINING PROTEIN"/>
    <property type="match status" value="1"/>
</dbReference>
<dbReference type="GO" id="GO:0016787">
    <property type="term" value="F:hydrolase activity"/>
    <property type="evidence" value="ECO:0007669"/>
    <property type="project" value="UniProtKB-KW"/>
</dbReference>
<feature type="domain" description="AB hydrolase-1" evidence="1">
    <location>
        <begin position="24"/>
        <end position="263"/>
    </location>
</feature>
<dbReference type="Proteomes" id="UP001201701">
    <property type="component" value="Unassembled WGS sequence"/>
</dbReference>
<dbReference type="InterPro" id="IPR029058">
    <property type="entry name" value="AB_hydrolase_fold"/>
</dbReference>
<accession>A0ABS9QAS2</accession>
<dbReference type="InterPro" id="IPR050471">
    <property type="entry name" value="AB_hydrolase"/>
</dbReference>
<proteinExistence type="predicted"/>
<name>A0ABS9QAS2_9HYPH</name>
<dbReference type="RefSeq" id="WP_239362691.1">
    <property type="nucleotide sequence ID" value="NZ_JAKREW010000003.1"/>
</dbReference>
<keyword evidence="3" id="KW-1185">Reference proteome</keyword>
<keyword evidence="2" id="KW-0378">Hydrolase</keyword>
<sequence length="284" mass="30248">MQLEIILPGEVRIATQTFGEPHNPSVLLIMGAMASMLWWPDEFCETLAQKGLHVVRYDNRDTGLSTKYPPGKPGYAFGDMVDDAVAVLDGHAVAKAHVVGMSMGGMLAQMLALRYPTRTASLTAISTSPVGVDTSKLPGMTEAYQTHSAKGADVGWSNRAQVIEFMVEDSRMLASIAHPFDATGLRDFVGRDYDRAGGLASATNHFMLADGAASESIGDLLAPLLVIHGTADPIFPIEHGRALASAVANGRLVEVPGGGHELHRNDWPIIIDAIVAHIQASVKT</sequence>
<reference evidence="2 3" key="1">
    <citation type="submission" date="2022-02" db="EMBL/GenBank/DDBJ databases">
        <title>Draft genome sequence of Mezorhizobium retamae strain IRAMC:0171 isolated from Retama raetam nodules.</title>
        <authorList>
            <person name="Bengaied R."/>
            <person name="Sbissi I."/>
            <person name="Huber K."/>
            <person name="Ghodbane F."/>
            <person name="Nouioui I."/>
            <person name="Tarhouni M."/>
            <person name="Gtari M."/>
        </authorList>
    </citation>
    <scope>NUCLEOTIDE SEQUENCE [LARGE SCALE GENOMIC DNA]</scope>
    <source>
        <strain evidence="2 3">IRAMC:0171</strain>
    </source>
</reference>
<protein>
    <submittedName>
        <fullName evidence="2">Alpha/beta fold hydrolase</fullName>
    </submittedName>
</protein>